<evidence type="ECO:0000259" key="1">
    <source>
        <dbReference type="Pfam" id="PF03354"/>
    </source>
</evidence>
<comment type="caution">
    <text evidence="3">The sequence shown here is derived from an EMBL/GenBank/DDBJ whole genome shotgun (WGS) entry which is preliminary data.</text>
</comment>
<dbReference type="EMBL" id="JOTN01000026">
    <property type="protein sequence ID" value="KEK17562.1"/>
    <property type="molecule type" value="Genomic_DNA"/>
</dbReference>
<evidence type="ECO:0000313" key="4">
    <source>
        <dbReference type="Proteomes" id="UP000027822"/>
    </source>
</evidence>
<accession>A0A073JTJ7</accession>
<dbReference type="STRING" id="574376.BAMA_12565"/>
<dbReference type="PANTHER" id="PTHR41287">
    <property type="match status" value="1"/>
</dbReference>
<evidence type="ECO:0000259" key="2">
    <source>
        <dbReference type="Pfam" id="PF20441"/>
    </source>
</evidence>
<dbReference type="Proteomes" id="UP000027822">
    <property type="component" value="Unassembled WGS sequence"/>
</dbReference>
<dbReference type="eggNOG" id="COG4626">
    <property type="taxonomic scope" value="Bacteria"/>
</dbReference>
<sequence>MTTTISTTSKPSEIAKWYKKWRSEQVKHFYILERPSPQLRTTWYAEQVVKGNIKASKKNILSCQRHLNDLGRQGTEEFPWVFDEEKAHRPIRYIEKFCRPSKGDYKSLVLQPWQHFVIGSLYGWVHKDTGYRRFREGLIFIGRKNGKTTMISGLSNYAVSKDNEPGARVYVLANTKQQAGELFDESRAMVQKSPRLRKHLRENQKGIFYDKTHSRIEPRASDSKKLDGLNTHLGIFDEIHEFKNFKLINVIKKSRGARKQPMIVYITTAGYQLEGPLVQYYEIATDVLEGVIDQDRKFYFMAEMDSIDEIENPELWIKANPNMGVSLDLPSLIDDWNTDKHTEAEKADWITKQFNIFVDNDEMSFVGVEVLKRNEKSVEIESLIGQECIGGYDLSSSEDFTSACLEFPLEDRSVFVLSHSWVPQAKVDKDSEGINYKEFEKKGWLTIIPGEYVKYEYIYDWFIEHSKQYFIKKITYDPANAYRLNEDLKAYGFETESVRQGHLTLSPALKDVKELLLDGKVISNKNRLLRWYMNNVKLIEDRNGNFLPSKQSKYRKIDGFAALLNAHTEVIPMLSQPQGDGNISFVSVNDLFK</sequence>
<organism evidence="3 4">
    <name type="scientific">Bacillus manliponensis</name>
    <dbReference type="NCBI Taxonomy" id="574376"/>
    <lineage>
        <taxon>Bacteria</taxon>
        <taxon>Bacillati</taxon>
        <taxon>Bacillota</taxon>
        <taxon>Bacilli</taxon>
        <taxon>Bacillales</taxon>
        <taxon>Bacillaceae</taxon>
        <taxon>Bacillus</taxon>
        <taxon>Bacillus cereus group</taxon>
    </lineage>
</organism>
<keyword evidence="4" id="KW-1185">Reference proteome</keyword>
<dbReference type="PANTHER" id="PTHR41287:SF1">
    <property type="entry name" value="PROTEIN YMFN"/>
    <property type="match status" value="1"/>
</dbReference>
<dbReference type="InterPro" id="IPR046461">
    <property type="entry name" value="TerL_ATPase"/>
</dbReference>
<dbReference type="InterPro" id="IPR027417">
    <property type="entry name" value="P-loop_NTPase"/>
</dbReference>
<dbReference type="RefSeq" id="WP_034643116.1">
    <property type="nucleotide sequence ID" value="NZ_CBCSJC010000039.1"/>
</dbReference>
<gene>
    <name evidence="3" type="ORF">BAMA_12565</name>
</gene>
<dbReference type="GO" id="GO:0004519">
    <property type="term" value="F:endonuclease activity"/>
    <property type="evidence" value="ECO:0007669"/>
    <property type="project" value="InterPro"/>
</dbReference>
<protein>
    <submittedName>
        <fullName evidence="3">Terminase</fullName>
    </submittedName>
</protein>
<dbReference type="Gene3D" id="3.40.50.300">
    <property type="entry name" value="P-loop containing nucleotide triphosphate hydrolases"/>
    <property type="match status" value="1"/>
</dbReference>
<feature type="domain" description="Terminase large subunit-like ATPase" evidence="1">
    <location>
        <begin position="112"/>
        <end position="283"/>
    </location>
</feature>
<reference evidence="3 4" key="1">
    <citation type="submission" date="2014-06" db="EMBL/GenBank/DDBJ databases">
        <title>Draft genome sequence of Bacillus manliponensis JCM 15802 (MCCC 1A00708).</title>
        <authorList>
            <person name="Lai Q."/>
            <person name="Liu Y."/>
            <person name="Shao Z."/>
        </authorList>
    </citation>
    <scope>NUCLEOTIDE SEQUENCE [LARGE SCALE GENOMIC DNA]</scope>
    <source>
        <strain evidence="3 4">JCM 15802</strain>
    </source>
</reference>
<proteinExistence type="predicted"/>
<dbReference type="InterPro" id="IPR046462">
    <property type="entry name" value="TerL_nuclease"/>
</dbReference>
<dbReference type="Pfam" id="PF20441">
    <property type="entry name" value="TerL_nuclease"/>
    <property type="match status" value="1"/>
</dbReference>
<evidence type="ECO:0000313" key="3">
    <source>
        <dbReference type="EMBL" id="KEK17562.1"/>
    </source>
</evidence>
<name>A0A073JTJ7_9BACI</name>
<dbReference type="AlphaFoldDB" id="A0A073JTJ7"/>
<feature type="domain" description="Terminase large subunit-like endonuclease" evidence="2">
    <location>
        <begin position="292"/>
        <end position="569"/>
    </location>
</feature>
<dbReference type="InterPro" id="IPR005021">
    <property type="entry name" value="Terminase_largesu-like"/>
</dbReference>
<dbReference type="OrthoDB" id="9760250at2"/>
<dbReference type="Pfam" id="PF03354">
    <property type="entry name" value="TerL_ATPase"/>
    <property type="match status" value="1"/>
</dbReference>